<dbReference type="KEGG" id="mtw:CQW49_13880"/>
<dbReference type="GO" id="GO:0006310">
    <property type="term" value="P:DNA recombination"/>
    <property type="evidence" value="ECO:0007669"/>
    <property type="project" value="UniProtKB-KW"/>
</dbReference>
<protein>
    <submittedName>
        <fullName evidence="8">Integrase</fullName>
    </submittedName>
</protein>
<organism evidence="8 9">
    <name type="scientific">Methylosinus trichosporium (strain ATCC 35070 / NCIMB 11131 / UNIQEM 75 / OB3b)</name>
    <dbReference type="NCBI Taxonomy" id="595536"/>
    <lineage>
        <taxon>Bacteria</taxon>
        <taxon>Pseudomonadati</taxon>
        <taxon>Pseudomonadota</taxon>
        <taxon>Alphaproteobacteria</taxon>
        <taxon>Hyphomicrobiales</taxon>
        <taxon>Methylocystaceae</taxon>
        <taxon>Methylosinus</taxon>
    </lineage>
</organism>
<dbReference type="InterPro" id="IPR011010">
    <property type="entry name" value="DNA_brk_join_enz"/>
</dbReference>
<dbReference type="Gene3D" id="3.30.160.390">
    <property type="entry name" value="Integrase, DNA-binding domain"/>
    <property type="match status" value="1"/>
</dbReference>
<evidence type="ECO:0000256" key="1">
    <source>
        <dbReference type="ARBA" id="ARBA00008857"/>
    </source>
</evidence>
<dbReference type="CDD" id="cd00796">
    <property type="entry name" value="INT_Rci_Hp1_C"/>
    <property type="match status" value="1"/>
</dbReference>
<dbReference type="InterPro" id="IPR038488">
    <property type="entry name" value="Integrase_DNA-bd_sf"/>
</dbReference>
<dbReference type="EMBL" id="CP023737">
    <property type="protein sequence ID" value="ATQ70393.1"/>
    <property type="molecule type" value="Genomic_DNA"/>
</dbReference>
<feature type="domain" description="Tyr recombinase" evidence="6">
    <location>
        <begin position="203"/>
        <end position="377"/>
    </location>
</feature>
<evidence type="ECO:0000313" key="9">
    <source>
        <dbReference type="Proteomes" id="UP000230709"/>
    </source>
</evidence>
<keyword evidence="2" id="KW-0229">DNA integration</keyword>
<dbReference type="PANTHER" id="PTHR30629:SF2">
    <property type="entry name" value="PROPHAGE INTEGRASE INTS-RELATED"/>
    <property type="match status" value="1"/>
</dbReference>
<feature type="domain" description="Core-binding (CB)" evidence="7">
    <location>
        <begin position="78"/>
        <end position="158"/>
    </location>
</feature>
<evidence type="ECO:0000256" key="4">
    <source>
        <dbReference type="ARBA" id="ARBA00023172"/>
    </source>
</evidence>
<proteinExistence type="inferred from homology"/>
<keyword evidence="3 5" id="KW-0238">DNA-binding</keyword>
<dbReference type="AlphaFoldDB" id="A0A2D2D5Z3"/>
<accession>A0A2D2D5Z3</accession>
<dbReference type="Pfam" id="PF22022">
    <property type="entry name" value="Phage_int_M"/>
    <property type="match status" value="1"/>
</dbReference>
<evidence type="ECO:0000256" key="5">
    <source>
        <dbReference type="PROSITE-ProRule" id="PRU01248"/>
    </source>
</evidence>
<evidence type="ECO:0000256" key="2">
    <source>
        <dbReference type="ARBA" id="ARBA00022908"/>
    </source>
</evidence>
<dbReference type="GO" id="GO:0003677">
    <property type="term" value="F:DNA binding"/>
    <property type="evidence" value="ECO:0007669"/>
    <property type="project" value="UniProtKB-UniRule"/>
</dbReference>
<dbReference type="InterPro" id="IPR025166">
    <property type="entry name" value="Integrase_DNA_bind_dom"/>
</dbReference>
<dbReference type="InterPro" id="IPR050808">
    <property type="entry name" value="Phage_Integrase"/>
</dbReference>
<dbReference type="InterPro" id="IPR053876">
    <property type="entry name" value="Phage_int_M"/>
</dbReference>
<dbReference type="Proteomes" id="UP000230709">
    <property type="component" value="Chromosome"/>
</dbReference>
<reference evidence="9" key="1">
    <citation type="submission" date="2017-10" db="EMBL/GenBank/DDBJ databases">
        <title>Completed PacBio SMRT sequence of Methylosinus trichosporium OB3b reveals presence of a third large plasmid.</title>
        <authorList>
            <person name="Charles T.C."/>
            <person name="Lynch M.D.J."/>
            <person name="Heil J.R."/>
            <person name="Cheng J."/>
        </authorList>
    </citation>
    <scope>NUCLEOTIDE SEQUENCE [LARGE SCALE GENOMIC DNA]</scope>
    <source>
        <strain evidence="9">OB3b</strain>
    </source>
</reference>
<dbReference type="InterPro" id="IPR010998">
    <property type="entry name" value="Integrase_recombinase_N"/>
</dbReference>
<sequence>MDVLWDDALRGFGVVVLPSGRKTFIVQCKRNGRSQKVKIGVFGPTTAEQARAQALNLLGAIEAGADPVAERRAARAVRTFRQVAEDFMAQHVLTKRKPRTAESYRCLLDKYVLPELGAKRIVEIGRADVARLHSNLGTTPRQANAAVSVISAIWGWAARREETEFGKNPATRLERFPERRWERYLSSEEMGRLGKALQRAETEGIPWMDEEPQSKHGVKPENRRSIFDPFAVAAIRLLILTGMRPREVLNLEWGHVDFERGALFLPDSKTGRKTVILGGPALRVLSELPRVEKCPFVIAGRSLEKPRADLNRPWVAVRRYAKLEGVRLYDLRHSFASVGAGASLGLPIVGKLLGHSQPATTNRYAHLDADPLRHAANAISTSIASALAGTPGKREHRSEKTD</sequence>
<evidence type="ECO:0000313" key="8">
    <source>
        <dbReference type="EMBL" id="ATQ70393.1"/>
    </source>
</evidence>
<name>A0A2D2D5Z3_METT3</name>
<dbReference type="STRING" id="595536.GCA_000178815_02394"/>
<dbReference type="Gene3D" id="1.10.443.10">
    <property type="entry name" value="Intergrase catalytic core"/>
    <property type="match status" value="1"/>
</dbReference>
<dbReference type="PROSITE" id="PS51898">
    <property type="entry name" value="TYR_RECOMBINASE"/>
    <property type="match status" value="1"/>
</dbReference>
<evidence type="ECO:0000256" key="3">
    <source>
        <dbReference type="ARBA" id="ARBA00023125"/>
    </source>
</evidence>
<dbReference type="PROSITE" id="PS51900">
    <property type="entry name" value="CB"/>
    <property type="match status" value="1"/>
</dbReference>
<dbReference type="InterPro" id="IPR013762">
    <property type="entry name" value="Integrase-like_cat_sf"/>
</dbReference>
<evidence type="ECO:0000259" key="6">
    <source>
        <dbReference type="PROSITE" id="PS51898"/>
    </source>
</evidence>
<dbReference type="PANTHER" id="PTHR30629">
    <property type="entry name" value="PROPHAGE INTEGRASE"/>
    <property type="match status" value="1"/>
</dbReference>
<keyword evidence="4" id="KW-0233">DNA recombination</keyword>
<dbReference type="Pfam" id="PF00589">
    <property type="entry name" value="Phage_integrase"/>
    <property type="match status" value="1"/>
</dbReference>
<keyword evidence="9" id="KW-1185">Reference proteome</keyword>
<dbReference type="Pfam" id="PF13356">
    <property type="entry name" value="Arm-DNA-bind_3"/>
    <property type="match status" value="1"/>
</dbReference>
<dbReference type="InterPro" id="IPR044068">
    <property type="entry name" value="CB"/>
</dbReference>
<dbReference type="Gene3D" id="1.10.150.130">
    <property type="match status" value="1"/>
</dbReference>
<gene>
    <name evidence="8" type="ORF">CQW49_13880</name>
</gene>
<dbReference type="InterPro" id="IPR002104">
    <property type="entry name" value="Integrase_catalytic"/>
</dbReference>
<dbReference type="GO" id="GO:0015074">
    <property type="term" value="P:DNA integration"/>
    <property type="evidence" value="ECO:0007669"/>
    <property type="project" value="UniProtKB-KW"/>
</dbReference>
<comment type="similarity">
    <text evidence="1">Belongs to the 'phage' integrase family.</text>
</comment>
<evidence type="ECO:0000259" key="7">
    <source>
        <dbReference type="PROSITE" id="PS51900"/>
    </source>
</evidence>
<dbReference type="SUPFAM" id="SSF56349">
    <property type="entry name" value="DNA breaking-rejoining enzymes"/>
    <property type="match status" value="1"/>
</dbReference>